<evidence type="ECO:0000256" key="3">
    <source>
        <dbReference type="ARBA" id="ARBA00023002"/>
    </source>
</evidence>
<accession>J3MZV4</accession>
<dbReference type="STRING" id="4533.J3MZV4"/>
<evidence type="ECO:0000256" key="1">
    <source>
        <dbReference type="ARBA" id="ARBA00022630"/>
    </source>
</evidence>
<dbReference type="InterPro" id="IPR036188">
    <property type="entry name" value="FAD/NAD-bd_sf"/>
</dbReference>
<dbReference type="Gene3D" id="3.50.50.60">
    <property type="entry name" value="FAD/NAD(P)-binding domain"/>
    <property type="match status" value="1"/>
</dbReference>
<reference evidence="4" key="1">
    <citation type="journal article" date="2013" name="Nat. Commun.">
        <title>Whole-genome sequencing of Oryza brachyantha reveals mechanisms underlying Oryza genome evolution.</title>
        <authorList>
            <person name="Chen J."/>
            <person name="Huang Q."/>
            <person name="Gao D."/>
            <person name="Wang J."/>
            <person name="Lang Y."/>
            <person name="Liu T."/>
            <person name="Li B."/>
            <person name="Bai Z."/>
            <person name="Luis Goicoechea J."/>
            <person name="Liang C."/>
            <person name="Chen C."/>
            <person name="Zhang W."/>
            <person name="Sun S."/>
            <person name="Liao Y."/>
            <person name="Zhang X."/>
            <person name="Yang L."/>
            <person name="Song C."/>
            <person name="Wang M."/>
            <person name="Shi J."/>
            <person name="Liu G."/>
            <person name="Liu J."/>
            <person name="Zhou H."/>
            <person name="Zhou W."/>
            <person name="Yu Q."/>
            <person name="An N."/>
            <person name="Chen Y."/>
            <person name="Cai Q."/>
            <person name="Wang B."/>
            <person name="Liu B."/>
            <person name="Min J."/>
            <person name="Huang Y."/>
            <person name="Wu H."/>
            <person name="Li Z."/>
            <person name="Zhang Y."/>
            <person name="Yin Y."/>
            <person name="Song W."/>
            <person name="Jiang J."/>
            <person name="Jackson S.A."/>
            <person name="Wing R.A."/>
            <person name="Wang J."/>
            <person name="Chen M."/>
        </authorList>
    </citation>
    <scope>NUCLEOTIDE SEQUENCE [LARGE SCALE GENOMIC DNA]</scope>
    <source>
        <strain evidence="4">cv. IRGC 101232</strain>
    </source>
</reference>
<dbReference type="eggNOG" id="KOG1399">
    <property type="taxonomic scope" value="Eukaryota"/>
</dbReference>
<evidence type="ECO:0008006" key="6">
    <source>
        <dbReference type="Google" id="ProtNLM"/>
    </source>
</evidence>
<dbReference type="HOGENOM" id="CLU_2281787_0_0_1"/>
<dbReference type="InterPro" id="IPR050346">
    <property type="entry name" value="FMO-like"/>
</dbReference>
<organism evidence="4">
    <name type="scientific">Oryza brachyantha</name>
    <name type="common">malo sina</name>
    <dbReference type="NCBI Taxonomy" id="4533"/>
    <lineage>
        <taxon>Eukaryota</taxon>
        <taxon>Viridiplantae</taxon>
        <taxon>Streptophyta</taxon>
        <taxon>Embryophyta</taxon>
        <taxon>Tracheophyta</taxon>
        <taxon>Spermatophyta</taxon>
        <taxon>Magnoliopsida</taxon>
        <taxon>Liliopsida</taxon>
        <taxon>Poales</taxon>
        <taxon>Poaceae</taxon>
        <taxon>BOP clade</taxon>
        <taxon>Oryzoideae</taxon>
        <taxon>Oryzeae</taxon>
        <taxon>Oryzinae</taxon>
        <taxon>Oryza</taxon>
    </lineage>
</organism>
<dbReference type="AlphaFoldDB" id="J3MZV4"/>
<proteinExistence type="predicted"/>
<evidence type="ECO:0000313" key="4">
    <source>
        <dbReference type="EnsemblPlants" id="OB09G25330.1"/>
    </source>
</evidence>
<dbReference type="PANTHER" id="PTHR23023">
    <property type="entry name" value="DIMETHYLANILINE MONOOXYGENASE"/>
    <property type="match status" value="1"/>
</dbReference>
<keyword evidence="1" id="KW-0285">Flavoprotein</keyword>
<keyword evidence="2" id="KW-0274">FAD</keyword>
<evidence type="ECO:0000313" key="5">
    <source>
        <dbReference type="Proteomes" id="UP000006038"/>
    </source>
</evidence>
<dbReference type="Gramene" id="OB09G25330.1">
    <property type="protein sequence ID" value="OB09G25330.1"/>
    <property type="gene ID" value="OB09G25330"/>
</dbReference>
<keyword evidence="5" id="KW-1185">Reference proteome</keyword>
<name>J3MZV4_ORYBR</name>
<keyword evidence="3" id="KW-0560">Oxidoreductase</keyword>
<dbReference type="SUPFAM" id="SSF51905">
    <property type="entry name" value="FAD/NAD(P)-binding domain"/>
    <property type="match status" value="1"/>
</dbReference>
<protein>
    <recommendedName>
        <fullName evidence="6">Flavin-containing monooxygenase</fullName>
    </recommendedName>
</protein>
<reference evidence="4" key="2">
    <citation type="submission" date="2013-04" db="UniProtKB">
        <authorList>
            <consortium name="EnsemblPlants"/>
        </authorList>
    </citation>
    <scope>IDENTIFICATION</scope>
</reference>
<dbReference type="Proteomes" id="UP000006038">
    <property type="component" value="Chromosome 9"/>
</dbReference>
<dbReference type="OMA" id="MEMEADI"/>
<sequence length="102" mass="11747">MAVVGYSEGATNIHTCEMMAKWVARLLDGAFRLPGVRRMEESVAEWGRYMRRSGGAEHFRRSCLASVGIWYNDQLCRDMGCNPRRKKGLLAEWFHPYVAVDY</sequence>
<dbReference type="EnsemblPlants" id="OB09G25330.1">
    <property type="protein sequence ID" value="OB09G25330.1"/>
    <property type="gene ID" value="OB09G25330"/>
</dbReference>
<dbReference type="GO" id="GO:0016491">
    <property type="term" value="F:oxidoreductase activity"/>
    <property type="evidence" value="ECO:0007669"/>
    <property type="project" value="UniProtKB-KW"/>
</dbReference>
<evidence type="ECO:0000256" key="2">
    <source>
        <dbReference type="ARBA" id="ARBA00022827"/>
    </source>
</evidence>